<dbReference type="InParanoid" id="C5KHB8"/>
<name>C5KHB8_PERM5</name>
<dbReference type="InterPro" id="IPR015946">
    <property type="entry name" value="KH_dom-like_a/b"/>
</dbReference>
<sequence length="312" mass="34616">MVRGLRTCRGLASALEGRIKRKPWEDIKANYIADMLPGSTLAAQGLEHALEEMEEELSELTAVVEKDGEPALRGVTPSRMVSRWSAVTNAKWGRASSCSNVIVHELRVSSGARVPEGDGMGRGLHDGGGEEGSEAMVSTGLATTTTLAPRPPGTLMEMTTVPSEVMNPVLRQRARRRVRTQALIQRYVAQLLLCASKEERGLLLDGIDVQIEGVDSESTRSPHTVYYSVPLWEEGEIEAIQRRLENIAPIIQQRIADKLTIGLCPPLVFVPVGRSKDERGTPRKGRERAREMAIDLQKNFTREMNWRRIRTN</sequence>
<accession>C5KHB8</accession>
<dbReference type="OrthoDB" id="10494714at2759"/>
<evidence type="ECO:0000313" key="2">
    <source>
        <dbReference type="Proteomes" id="UP000007800"/>
    </source>
</evidence>
<evidence type="ECO:0000313" key="1">
    <source>
        <dbReference type="EMBL" id="EER15980.1"/>
    </source>
</evidence>
<dbReference type="InterPro" id="IPR023799">
    <property type="entry name" value="RbfA_dom_sf"/>
</dbReference>
<proteinExistence type="predicted"/>
<dbReference type="GeneID" id="9060892"/>
<keyword evidence="2" id="KW-1185">Reference proteome</keyword>
<dbReference type="SUPFAM" id="SSF89919">
    <property type="entry name" value="Ribosome-binding factor A, RbfA"/>
    <property type="match status" value="1"/>
</dbReference>
<dbReference type="RefSeq" id="XP_002784184.1">
    <property type="nucleotide sequence ID" value="XM_002784138.1"/>
</dbReference>
<gene>
    <name evidence="1" type="ORF">Pmar_PMAR003441</name>
</gene>
<evidence type="ECO:0008006" key="3">
    <source>
        <dbReference type="Google" id="ProtNLM"/>
    </source>
</evidence>
<reference evidence="1 2" key="1">
    <citation type="submission" date="2008-07" db="EMBL/GenBank/DDBJ databases">
        <authorList>
            <person name="El-Sayed N."/>
            <person name="Caler E."/>
            <person name="Inman J."/>
            <person name="Amedeo P."/>
            <person name="Hass B."/>
            <person name="Wortman J."/>
        </authorList>
    </citation>
    <scope>NUCLEOTIDE SEQUENCE [LARGE SCALE GENOMIC DNA]</scope>
    <source>
        <strain evidence="2">ATCC 50983 / TXsc</strain>
    </source>
</reference>
<dbReference type="AlphaFoldDB" id="C5KHB8"/>
<dbReference type="EMBL" id="GG673069">
    <property type="protein sequence ID" value="EER15980.1"/>
    <property type="molecule type" value="Genomic_DNA"/>
</dbReference>
<dbReference type="Proteomes" id="UP000007800">
    <property type="component" value="Unassembled WGS sequence"/>
</dbReference>
<dbReference type="OMA" id="FTREMNW"/>
<protein>
    <recommendedName>
        <fullName evidence="3">Ribosome-binding factor A</fullName>
    </recommendedName>
</protein>
<organism evidence="2">
    <name type="scientific">Perkinsus marinus (strain ATCC 50983 / TXsc)</name>
    <dbReference type="NCBI Taxonomy" id="423536"/>
    <lineage>
        <taxon>Eukaryota</taxon>
        <taxon>Sar</taxon>
        <taxon>Alveolata</taxon>
        <taxon>Perkinsozoa</taxon>
        <taxon>Perkinsea</taxon>
        <taxon>Perkinsida</taxon>
        <taxon>Perkinsidae</taxon>
        <taxon>Perkinsus</taxon>
    </lineage>
</organism>
<dbReference type="Gene3D" id="3.30.300.20">
    <property type="match status" value="1"/>
</dbReference>